<dbReference type="AlphaFoldDB" id="A0A1G4AM91"/>
<dbReference type="Proteomes" id="UP000176998">
    <property type="component" value="Unassembled WGS sequence"/>
</dbReference>
<dbReference type="InterPro" id="IPR040887">
    <property type="entry name" value="AUDH_Cupin"/>
</dbReference>
<feature type="domain" description="Aldos-2-ulose dehydratase/isomerase (AUDH) Cupin" evidence="1">
    <location>
        <begin position="130"/>
        <end position="187"/>
    </location>
</feature>
<dbReference type="Pfam" id="PF18637">
    <property type="entry name" value="AUDH_Cupin"/>
    <property type="match status" value="2"/>
</dbReference>
<organism evidence="2 3">
    <name type="scientific">Colletotrichum orchidophilum</name>
    <dbReference type="NCBI Taxonomy" id="1209926"/>
    <lineage>
        <taxon>Eukaryota</taxon>
        <taxon>Fungi</taxon>
        <taxon>Dikarya</taxon>
        <taxon>Ascomycota</taxon>
        <taxon>Pezizomycotina</taxon>
        <taxon>Sordariomycetes</taxon>
        <taxon>Hypocreomycetidae</taxon>
        <taxon>Glomerellales</taxon>
        <taxon>Glomerellaceae</taxon>
        <taxon>Colletotrichum</taxon>
    </lineage>
</organism>
<feature type="domain" description="Aldos-2-ulose dehydratase/isomerase (AUDH) Cupin" evidence="1">
    <location>
        <begin position="4"/>
        <end position="123"/>
    </location>
</feature>
<evidence type="ECO:0000259" key="1">
    <source>
        <dbReference type="Pfam" id="PF18637"/>
    </source>
</evidence>
<dbReference type="GeneID" id="34567521"/>
<dbReference type="Gene3D" id="2.60.120.990">
    <property type="match status" value="2"/>
</dbReference>
<evidence type="ECO:0000313" key="3">
    <source>
        <dbReference type="Proteomes" id="UP000176998"/>
    </source>
</evidence>
<dbReference type="RefSeq" id="XP_022467477.1">
    <property type="nucleotide sequence ID" value="XM_022626011.1"/>
</dbReference>
<protein>
    <recommendedName>
        <fullName evidence="1">Aldos-2-ulose dehydratase/isomerase (AUDH) Cupin domain-containing protein</fullName>
    </recommendedName>
</protein>
<keyword evidence="3" id="KW-1185">Reference proteome</keyword>
<gene>
    <name evidence="2" type="ORF">CORC01_14400</name>
</gene>
<accession>A0A1G4AM91</accession>
<name>A0A1G4AM91_9PEZI</name>
<proteinExistence type="predicted"/>
<dbReference type="EMBL" id="MJBS01000283">
    <property type="protein sequence ID" value="OHE90300.1"/>
    <property type="molecule type" value="Genomic_DNA"/>
</dbReference>
<comment type="caution">
    <text evidence="2">The sequence shown here is derived from an EMBL/GenBank/DDBJ whole genome shotgun (WGS) entry which is preliminary data.</text>
</comment>
<reference evidence="2 3" key="1">
    <citation type="submission" date="2016-09" db="EMBL/GenBank/DDBJ databases">
        <authorList>
            <person name="Capua I."/>
            <person name="De Benedictis P."/>
            <person name="Joannis T."/>
            <person name="Lombin L.H."/>
            <person name="Cattoli G."/>
        </authorList>
    </citation>
    <scope>NUCLEOTIDE SEQUENCE [LARGE SCALE GENOMIC DNA]</scope>
    <source>
        <strain evidence="2 3">IMI 309357</strain>
    </source>
</reference>
<sequence length="201" mass="22571">MPTDIEGTRTALGLPPFPRIAPISSEDRELSADKETGAIILRIVSVGEPGVWGKAGDVPVKTTFNTRELGLEFPDLKFTKVEDLWWGENFKGVSFTNLSGFHFRFQDDKSQIAHLQRRTAGKEPESAGPGDFDKVPLPRLNEHGGLWYRDSYGDAVRGHNDIISFPWHKWQGGKGKNVDVWLALGFNPDLAQYMYDRQGWA</sequence>
<dbReference type="OrthoDB" id="5378718at2759"/>
<evidence type="ECO:0000313" key="2">
    <source>
        <dbReference type="EMBL" id="OHE90300.1"/>
    </source>
</evidence>